<dbReference type="PANTHER" id="PTHR43479">
    <property type="entry name" value="ACREF/ENVCD OPERON REPRESSOR-RELATED"/>
    <property type="match status" value="1"/>
</dbReference>
<feature type="DNA-binding region" description="H-T-H motif" evidence="2">
    <location>
        <begin position="36"/>
        <end position="55"/>
    </location>
</feature>
<gene>
    <name evidence="4" type="ORF">SAMN05661044_03583</name>
</gene>
<dbReference type="SUPFAM" id="SSF46689">
    <property type="entry name" value="Homeodomain-like"/>
    <property type="match status" value="1"/>
</dbReference>
<accession>A0A1H7TLK9</accession>
<evidence type="ECO:0000256" key="2">
    <source>
        <dbReference type="PROSITE-ProRule" id="PRU00335"/>
    </source>
</evidence>
<evidence type="ECO:0000313" key="4">
    <source>
        <dbReference type="EMBL" id="SEL85583.1"/>
    </source>
</evidence>
<keyword evidence="1 2" id="KW-0238">DNA-binding</keyword>
<dbReference type="InterPro" id="IPR009057">
    <property type="entry name" value="Homeodomain-like_sf"/>
</dbReference>
<protein>
    <submittedName>
        <fullName evidence="4">Transcriptional regulator, TetR family</fullName>
    </submittedName>
</protein>
<dbReference type="PROSITE" id="PS50977">
    <property type="entry name" value="HTH_TETR_2"/>
    <property type="match status" value="1"/>
</dbReference>
<dbReference type="EMBL" id="FOAF01000004">
    <property type="protein sequence ID" value="SEL85583.1"/>
    <property type="molecule type" value="Genomic_DNA"/>
</dbReference>
<proteinExistence type="predicted"/>
<dbReference type="STRING" id="407022.SAMN05661044_03583"/>
<sequence length="221" mass="25123">MKTTENIFLKSSEKVRQQIISVALERFAHFGIEKTTMYEIAKATDITTVCLASYFINKQDLVNEIGKEIIQQESTQFSNLIRKDTPILQALYRLLEIKDKTRRKYSRTQILYTRGGIYAGLPESLIKLIKTAELRQLSRIFKRGIENGELTHFPIQHISSLYAEILNGLVLGASTKISGISMGVPYLPEEILEKQKELTRIFINGLRLPLSLGVINHEVVG</sequence>
<dbReference type="Proteomes" id="UP000199421">
    <property type="component" value="Unassembled WGS sequence"/>
</dbReference>
<dbReference type="RefSeq" id="WP_093326873.1">
    <property type="nucleotide sequence ID" value="NZ_FOAF01000004.1"/>
</dbReference>
<organism evidence="4 5">
    <name type="scientific">Olivibacter domesticus</name>
    <name type="common">Pseudosphingobacterium domesticum</name>
    <dbReference type="NCBI Taxonomy" id="407022"/>
    <lineage>
        <taxon>Bacteria</taxon>
        <taxon>Pseudomonadati</taxon>
        <taxon>Bacteroidota</taxon>
        <taxon>Sphingobacteriia</taxon>
        <taxon>Sphingobacteriales</taxon>
        <taxon>Sphingobacteriaceae</taxon>
        <taxon>Olivibacter</taxon>
    </lineage>
</organism>
<name>A0A1H7TLK9_OLID1</name>
<feature type="domain" description="HTH tetR-type" evidence="3">
    <location>
        <begin position="13"/>
        <end position="73"/>
    </location>
</feature>
<dbReference type="Pfam" id="PF00440">
    <property type="entry name" value="TetR_N"/>
    <property type="match status" value="1"/>
</dbReference>
<reference evidence="5" key="1">
    <citation type="submission" date="2016-10" db="EMBL/GenBank/DDBJ databases">
        <authorList>
            <person name="Varghese N."/>
            <person name="Submissions S."/>
        </authorList>
    </citation>
    <scope>NUCLEOTIDE SEQUENCE [LARGE SCALE GENOMIC DNA]</scope>
    <source>
        <strain evidence="5">DSM 18733</strain>
    </source>
</reference>
<dbReference type="InterPro" id="IPR050624">
    <property type="entry name" value="HTH-type_Tx_Regulator"/>
</dbReference>
<dbReference type="Gene3D" id="1.10.10.60">
    <property type="entry name" value="Homeodomain-like"/>
    <property type="match status" value="1"/>
</dbReference>
<dbReference type="Gene3D" id="1.10.357.10">
    <property type="entry name" value="Tetracycline Repressor, domain 2"/>
    <property type="match status" value="1"/>
</dbReference>
<evidence type="ECO:0000259" key="3">
    <source>
        <dbReference type="PROSITE" id="PS50977"/>
    </source>
</evidence>
<evidence type="ECO:0000313" key="5">
    <source>
        <dbReference type="Proteomes" id="UP000199421"/>
    </source>
</evidence>
<evidence type="ECO:0000256" key="1">
    <source>
        <dbReference type="ARBA" id="ARBA00023125"/>
    </source>
</evidence>
<keyword evidence="5" id="KW-1185">Reference proteome</keyword>
<dbReference type="PANTHER" id="PTHR43479:SF11">
    <property type="entry name" value="ACREF_ENVCD OPERON REPRESSOR-RELATED"/>
    <property type="match status" value="1"/>
</dbReference>
<dbReference type="OrthoDB" id="9789566at2"/>
<dbReference type="AlphaFoldDB" id="A0A1H7TLK9"/>
<dbReference type="GO" id="GO:0003677">
    <property type="term" value="F:DNA binding"/>
    <property type="evidence" value="ECO:0007669"/>
    <property type="project" value="UniProtKB-UniRule"/>
</dbReference>
<dbReference type="InterPro" id="IPR001647">
    <property type="entry name" value="HTH_TetR"/>
</dbReference>